<evidence type="ECO:0000256" key="1">
    <source>
        <dbReference type="SAM" id="Coils"/>
    </source>
</evidence>
<name>A0A2N7NN70_9VIBR</name>
<dbReference type="EMBL" id="SYVV01000043">
    <property type="protein sequence ID" value="TKG27990.1"/>
    <property type="molecule type" value="Genomic_DNA"/>
</dbReference>
<reference evidence="4" key="1">
    <citation type="submission" date="2016-07" db="EMBL/GenBank/DDBJ databases">
        <title>Nontailed viruses are major unrecognized killers of bacteria in the ocean.</title>
        <authorList>
            <person name="Kauffman K."/>
            <person name="Hussain F."/>
            <person name="Yang J."/>
            <person name="Arevalo P."/>
            <person name="Brown J."/>
            <person name="Cutler M."/>
            <person name="Kelly L."/>
            <person name="Polz M.F."/>
        </authorList>
    </citation>
    <scope>NUCLEOTIDE SEQUENCE [LARGE SCALE GENOMIC DNA]</scope>
    <source>
        <strain evidence="4">10N.222.48.A2</strain>
    </source>
</reference>
<accession>A0A2N7NN70</accession>
<dbReference type="EMBL" id="MDBP01000014">
    <property type="protein sequence ID" value="PMP17751.1"/>
    <property type="molecule type" value="Genomic_DNA"/>
</dbReference>
<feature type="coiled-coil region" evidence="1">
    <location>
        <begin position="55"/>
        <end position="82"/>
    </location>
</feature>
<reference evidence="2" key="3">
    <citation type="journal article" date="2018" name="Nature">
        <title>A major lineage of non-tailed dsDNA viruses as unrecognized killers of marine bacteria.</title>
        <authorList>
            <person name="Kauffman K.M."/>
            <person name="Hussain F.A."/>
            <person name="Yang J."/>
            <person name="Arevalo P."/>
            <person name="Brown J.M."/>
            <person name="Chang W.K."/>
            <person name="VanInsberghe D."/>
            <person name="Elsherbini J."/>
            <person name="Sharma R.S."/>
            <person name="Cutler M.B."/>
            <person name="Kelly L."/>
            <person name="Polz M.F."/>
        </authorList>
    </citation>
    <scope>NUCLEOTIDE SEQUENCE</scope>
    <source>
        <strain evidence="2">10N.222.48.A2</strain>
    </source>
</reference>
<dbReference type="RefSeq" id="WP_102257399.1">
    <property type="nucleotide sequence ID" value="NZ_MDBG01000002.1"/>
</dbReference>
<sequence length="108" mass="12183">MTNPKTTSIEFNVDIQLSGIAEELTKFGLNYCGGTFNHQPTNEEFEITLSKVSWVHDLKKNADDMDRKLKESKVTINKLEKVLETLVKSNCINNEGIAIIDTLKTIKP</sequence>
<reference evidence="2" key="2">
    <citation type="submission" date="2016-07" db="EMBL/GenBank/DDBJ databases">
        <authorList>
            <person name="Wan K."/>
            <person name="Booth B."/>
            <person name="Spirohn K."/>
            <person name="Hao T."/>
            <person name="Hu Y."/>
            <person name="Calderwood M."/>
            <person name="Hill D."/>
            <person name="Mohr S."/>
            <person name="Vidal M."/>
            <person name="Celniker S."/>
            <person name="Perrimon N."/>
        </authorList>
    </citation>
    <scope>NUCLEOTIDE SEQUENCE</scope>
    <source>
        <strain evidence="2">10N.222.48.A2</strain>
    </source>
</reference>
<evidence type="ECO:0000313" key="3">
    <source>
        <dbReference type="EMBL" id="TKG27990.1"/>
    </source>
</evidence>
<evidence type="ECO:0000313" key="4">
    <source>
        <dbReference type="Proteomes" id="UP000235579"/>
    </source>
</evidence>
<dbReference type="AlphaFoldDB" id="A0A2N7NN70"/>
<dbReference type="Proteomes" id="UP000308018">
    <property type="component" value="Unassembled WGS sequence"/>
</dbReference>
<evidence type="ECO:0000313" key="2">
    <source>
        <dbReference type="EMBL" id="PMP17751.1"/>
    </source>
</evidence>
<protein>
    <submittedName>
        <fullName evidence="2">Uncharacterized protein</fullName>
    </submittedName>
</protein>
<gene>
    <name evidence="2" type="ORF">BCS92_04925</name>
    <name evidence="3" type="ORF">FC057_22645</name>
</gene>
<reference evidence="3 5" key="4">
    <citation type="submission" date="2019-04" db="EMBL/GenBank/DDBJ databases">
        <title>A reverse ecology approach based on a biological definition of microbial populations.</title>
        <authorList>
            <person name="Arevalo P."/>
            <person name="Vaninsberghe D."/>
            <person name="Elsherbini J."/>
            <person name="Gore J."/>
            <person name="Polz M."/>
        </authorList>
    </citation>
    <scope>NUCLEOTIDE SEQUENCE [LARGE SCALE GENOMIC DNA]</scope>
    <source>
        <strain evidence="3 5">10N.222.45.A8</strain>
    </source>
</reference>
<comment type="caution">
    <text evidence="2">The sequence shown here is derived from an EMBL/GenBank/DDBJ whole genome shotgun (WGS) entry which is preliminary data.</text>
</comment>
<keyword evidence="1" id="KW-0175">Coiled coil</keyword>
<organism evidence="2 4">
    <name type="scientific">Vibrio tasmaniensis</name>
    <dbReference type="NCBI Taxonomy" id="212663"/>
    <lineage>
        <taxon>Bacteria</taxon>
        <taxon>Pseudomonadati</taxon>
        <taxon>Pseudomonadota</taxon>
        <taxon>Gammaproteobacteria</taxon>
        <taxon>Vibrionales</taxon>
        <taxon>Vibrionaceae</taxon>
        <taxon>Vibrio</taxon>
    </lineage>
</organism>
<dbReference type="Proteomes" id="UP000235579">
    <property type="component" value="Unassembled WGS sequence"/>
</dbReference>
<evidence type="ECO:0000313" key="5">
    <source>
        <dbReference type="Proteomes" id="UP000308018"/>
    </source>
</evidence>
<proteinExistence type="predicted"/>